<feature type="region of interest" description="Disordered" evidence="1">
    <location>
        <begin position="219"/>
        <end position="272"/>
    </location>
</feature>
<accession>A0ABR2I176</accession>
<feature type="compositionally biased region" description="Acidic residues" evidence="1">
    <location>
        <begin position="489"/>
        <end position="505"/>
    </location>
</feature>
<sequence>MDPFTIFQVVGTAVSLTDVVVKSIGKLNSIRTRYYKCPLLISTMIGQLYIVQSALGRLSAMKELEHTQDLRYRDLDLQIGNSLDSFSTLILTLQKHLDRFEHTTAVDMGAKQKIKFLWNEKDMSEYSVLLDRQVNALNLLLQALECSSWTQQHAFVSQAENQEVLRIARDCSSSIVGLDDGSRSIVSERTELISIIFDFDTTILGSRVYQQAERSHLRQAIRGVRSEPTRLAPPSTHSDPSSDTSSNNNNDSESRPSPTSGPKKTSWGLRRTRLGQRWVKSTQVLKTDATDLVIFENPRTPPTPRQRPPKSRLQRVLTLGNSESGNSVSNDSVTLGREGLSDESRASFTDIVWTDLVDGTKKILDSQHKIAADVSLVGDHTGDEPWPSTTAAVKPGDRPITDPTRIVTDPLVFAGANDWDIRLKRPSIADSDCSFAGDEQLGVAVTFEDSYIGLAMAPAEEQISDGNIGVARTHDDEHQGDEQNKDEHIDNEETDEEATEDEYTDGETSIESSDSHITSFSKDGLQSSLVTDLFQGGDRSTWI</sequence>
<evidence type="ECO:0000313" key="2">
    <source>
        <dbReference type="EMBL" id="KAK8856118.1"/>
    </source>
</evidence>
<comment type="caution">
    <text evidence="2">The sequence shown here is derived from an EMBL/GenBank/DDBJ whole genome shotgun (WGS) entry which is preliminary data.</text>
</comment>
<name>A0ABR2I176_9PEZI</name>
<evidence type="ECO:0000256" key="1">
    <source>
        <dbReference type="SAM" id="MobiDB-lite"/>
    </source>
</evidence>
<reference evidence="2 3" key="1">
    <citation type="journal article" date="2024" name="IMA Fungus">
        <title>Apiospora arundinis, a panoply of carbohydrate-active enzymes and secondary metabolites.</title>
        <authorList>
            <person name="Sorensen T."/>
            <person name="Petersen C."/>
            <person name="Muurmann A.T."/>
            <person name="Christiansen J.V."/>
            <person name="Brundto M.L."/>
            <person name="Overgaard C.K."/>
            <person name="Boysen A.T."/>
            <person name="Wollenberg R.D."/>
            <person name="Larsen T.O."/>
            <person name="Sorensen J.L."/>
            <person name="Nielsen K.L."/>
            <person name="Sondergaard T.E."/>
        </authorList>
    </citation>
    <scope>NUCLEOTIDE SEQUENCE [LARGE SCALE GENOMIC DNA]</scope>
    <source>
        <strain evidence="2 3">AAU 773</strain>
    </source>
</reference>
<protein>
    <submittedName>
        <fullName evidence="2">G-protein alpha subunit-domain-containing protein</fullName>
    </submittedName>
</protein>
<evidence type="ECO:0000313" key="3">
    <source>
        <dbReference type="Proteomes" id="UP001390339"/>
    </source>
</evidence>
<feature type="region of interest" description="Disordered" evidence="1">
    <location>
        <begin position="293"/>
        <end position="312"/>
    </location>
</feature>
<proteinExistence type="predicted"/>
<keyword evidence="3" id="KW-1185">Reference proteome</keyword>
<feature type="compositionally biased region" description="Basic and acidic residues" evidence="1">
    <location>
        <begin position="472"/>
        <end position="488"/>
    </location>
</feature>
<feature type="region of interest" description="Disordered" evidence="1">
    <location>
        <begin position="381"/>
        <end position="404"/>
    </location>
</feature>
<gene>
    <name evidence="2" type="ORF">PGQ11_012030</name>
</gene>
<feature type="compositionally biased region" description="Polar residues" evidence="1">
    <location>
        <begin position="509"/>
        <end position="522"/>
    </location>
</feature>
<feature type="compositionally biased region" description="Low complexity" evidence="1">
    <location>
        <begin position="233"/>
        <end position="258"/>
    </location>
</feature>
<feature type="region of interest" description="Disordered" evidence="1">
    <location>
        <begin position="471"/>
        <end position="522"/>
    </location>
</feature>
<dbReference type="Proteomes" id="UP001390339">
    <property type="component" value="Unassembled WGS sequence"/>
</dbReference>
<dbReference type="EMBL" id="JAPCWZ010000007">
    <property type="protein sequence ID" value="KAK8856118.1"/>
    <property type="molecule type" value="Genomic_DNA"/>
</dbReference>
<organism evidence="2 3">
    <name type="scientific">Apiospora arundinis</name>
    <dbReference type="NCBI Taxonomy" id="335852"/>
    <lineage>
        <taxon>Eukaryota</taxon>
        <taxon>Fungi</taxon>
        <taxon>Dikarya</taxon>
        <taxon>Ascomycota</taxon>
        <taxon>Pezizomycotina</taxon>
        <taxon>Sordariomycetes</taxon>
        <taxon>Xylariomycetidae</taxon>
        <taxon>Amphisphaeriales</taxon>
        <taxon>Apiosporaceae</taxon>
        <taxon>Apiospora</taxon>
    </lineage>
</organism>